<dbReference type="PANTHER" id="PTHR45697">
    <property type="entry name" value="ADP-RIBOSYLATION FACTOR-LIKE PROTEIN 2-RELATED"/>
    <property type="match status" value="1"/>
</dbReference>
<evidence type="ECO:0000313" key="3">
    <source>
        <dbReference type="EMBL" id="CAL6083465.1"/>
    </source>
</evidence>
<dbReference type="Proteomes" id="UP001642409">
    <property type="component" value="Unassembled WGS sequence"/>
</dbReference>
<dbReference type="InterPro" id="IPR006689">
    <property type="entry name" value="Small_GTPase_ARF/SAR"/>
</dbReference>
<sequence>MKCNQILLLHIITYSYQIKININNFLIQFYIQTVFEYNYKLHNLQVSTYYHYVNDIKKFKQNIENILQIYLNHSSSIKKGSSYICYKPPTNDRCIRSLWYHYYQNTDFIIYVIDSSETDQYRINDAKEEIHEISNNNLIKDLPLIILANKSDIQILSNEEIIDLYNLDSISRVWKIFSTSIYDRESILNMVDWICTV</sequence>
<keyword evidence="1" id="KW-0547">Nucleotide-binding</keyword>
<comment type="caution">
    <text evidence="3">The sequence shown here is derived from an EMBL/GenBank/DDBJ whole genome shotgun (WGS) entry which is preliminary data.</text>
</comment>
<dbReference type="EMBL" id="CAXDID020000372">
    <property type="protein sequence ID" value="CAL6083465.1"/>
    <property type="molecule type" value="Genomic_DNA"/>
</dbReference>
<keyword evidence="4" id="KW-1185">Reference proteome</keyword>
<dbReference type="PROSITE" id="PS51417">
    <property type="entry name" value="ARF"/>
    <property type="match status" value="1"/>
</dbReference>
<dbReference type="InterPro" id="IPR044612">
    <property type="entry name" value="ARL2/3"/>
</dbReference>
<organism evidence="3 4">
    <name type="scientific">Hexamita inflata</name>
    <dbReference type="NCBI Taxonomy" id="28002"/>
    <lineage>
        <taxon>Eukaryota</taxon>
        <taxon>Metamonada</taxon>
        <taxon>Diplomonadida</taxon>
        <taxon>Hexamitidae</taxon>
        <taxon>Hexamitinae</taxon>
        <taxon>Hexamita</taxon>
    </lineage>
</organism>
<evidence type="ECO:0000256" key="1">
    <source>
        <dbReference type="ARBA" id="ARBA00022741"/>
    </source>
</evidence>
<dbReference type="Gene3D" id="3.40.50.300">
    <property type="entry name" value="P-loop containing nucleotide triphosphate hydrolases"/>
    <property type="match status" value="1"/>
</dbReference>
<name>A0ABP1LHL9_9EUKA</name>
<dbReference type="Pfam" id="PF00025">
    <property type="entry name" value="Arf"/>
    <property type="match status" value="1"/>
</dbReference>
<evidence type="ECO:0000256" key="2">
    <source>
        <dbReference type="ARBA" id="ARBA00023134"/>
    </source>
</evidence>
<accession>A0ABP1LHL9</accession>
<evidence type="ECO:0000313" key="4">
    <source>
        <dbReference type="Proteomes" id="UP001642409"/>
    </source>
</evidence>
<proteinExistence type="predicted"/>
<dbReference type="SMART" id="SM00177">
    <property type="entry name" value="ARF"/>
    <property type="match status" value="1"/>
</dbReference>
<dbReference type="InterPro" id="IPR027417">
    <property type="entry name" value="P-loop_NTPase"/>
</dbReference>
<dbReference type="SUPFAM" id="SSF52540">
    <property type="entry name" value="P-loop containing nucleoside triphosphate hydrolases"/>
    <property type="match status" value="1"/>
</dbReference>
<protein>
    <submittedName>
        <fullName evidence="3">ADP-ribosylation_factor</fullName>
    </submittedName>
</protein>
<gene>
    <name evidence="3" type="ORF">HINF_LOCUS61737</name>
</gene>
<keyword evidence="2" id="KW-0342">GTP-binding</keyword>
<reference evidence="3 4" key="1">
    <citation type="submission" date="2024-07" db="EMBL/GenBank/DDBJ databases">
        <authorList>
            <person name="Akdeniz Z."/>
        </authorList>
    </citation>
    <scope>NUCLEOTIDE SEQUENCE [LARGE SCALE GENOMIC DNA]</scope>
</reference>